<dbReference type="OrthoDB" id="9803371at2"/>
<evidence type="ECO:0000313" key="15">
    <source>
        <dbReference type="Proteomes" id="UP000234483"/>
    </source>
</evidence>
<dbReference type="SUPFAM" id="SSF52518">
    <property type="entry name" value="Thiamin diphosphate-binding fold (THDP-binding)"/>
    <property type="match status" value="2"/>
</dbReference>
<comment type="cofactor">
    <cofactor evidence="11">
        <name>Mg(2+)</name>
        <dbReference type="ChEBI" id="CHEBI:18420"/>
    </cofactor>
    <text evidence="11">Binds 1 Mg(2+) ion per subunit.</text>
</comment>
<dbReference type="SMART" id="SM00861">
    <property type="entry name" value="Transket_pyr"/>
    <property type="match status" value="1"/>
</dbReference>
<evidence type="ECO:0000256" key="7">
    <source>
        <dbReference type="ARBA" id="ARBA00022977"/>
    </source>
</evidence>
<dbReference type="UniPathway" id="UPA00064">
    <property type="reaction ID" value="UER00091"/>
</dbReference>
<dbReference type="KEGG" id="cfh:C1707_23115"/>
<evidence type="ECO:0000256" key="4">
    <source>
        <dbReference type="ARBA" id="ARBA00022679"/>
    </source>
</evidence>
<comment type="pathway">
    <text evidence="1 11">Metabolic intermediate biosynthesis; 1-deoxy-D-xylulose 5-phosphate biosynthesis; 1-deoxy-D-xylulose 5-phosphate from D-glyceraldehyde 3-phosphate and pyruvate: step 1/1.</text>
</comment>
<dbReference type="GO" id="GO:0008661">
    <property type="term" value="F:1-deoxy-D-xylulose-5-phosphate synthase activity"/>
    <property type="evidence" value="ECO:0007669"/>
    <property type="project" value="UniProtKB-UniRule"/>
</dbReference>
<keyword evidence="6 11" id="KW-0460">Magnesium</keyword>
<proteinExistence type="inferred from homology"/>
<comment type="cofactor">
    <cofactor evidence="11">
        <name>thiamine diphosphate</name>
        <dbReference type="ChEBI" id="CHEBI:58937"/>
    </cofactor>
    <text evidence="11">Binds 1 thiamine pyrophosphate per subunit.</text>
</comment>
<feature type="domain" description="Transketolase-like pyrimidine-binding" evidence="12">
    <location>
        <begin position="318"/>
        <end position="483"/>
    </location>
</feature>
<dbReference type="FunFam" id="3.40.50.920:FF:000002">
    <property type="entry name" value="1-deoxy-D-xylulose-5-phosphate synthase"/>
    <property type="match status" value="1"/>
</dbReference>
<comment type="catalytic activity">
    <reaction evidence="11">
        <text>D-glyceraldehyde 3-phosphate + pyruvate + H(+) = 1-deoxy-D-xylulose 5-phosphate + CO2</text>
        <dbReference type="Rhea" id="RHEA:12605"/>
        <dbReference type="ChEBI" id="CHEBI:15361"/>
        <dbReference type="ChEBI" id="CHEBI:15378"/>
        <dbReference type="ChEBI" id="CHEBI:16526"/>
        <dbReference type="ChEBI" id="CHEBI:57792"/>
        <dbReference type="ChEBI" id="CHEBI:59776"/>
        <dbReference type="EC" id="2.2.1.7"/>
    </reaction>
</comment>
<dbReference type="Gene3D" id="3.40.50.970">
    <property type="match status" value="2"/>
</dbReference>
<dbReference type="RefSeq" id="WP_101712700.1">
    <property type="nucleotide sequence ID" value="NZ_CP026100.1"/>
</dbReference>
<dbReference type="NCBIfam" id="TIGR00204">
    <property type="entry name" value="dxs"/>
    <property type="match status" value="1"/>
</dbReference>
<feature type="binding site" evidence="11">
    <location>
        <position position="178"/>
    </location>
    <ligand>
        <name>Mg(2+)</name>
        <dbReference type="ChEBI" id="CHEBI:18420"/>
    </ligand>
</feature>
<reference evidence="14 15" key="1">
    <citation type="submission" date="2017-12" db="EMBL/GenBank/DDBJ databases">
        <title>The genome sequence of Caulobacter flavus CGMCC1 15093.</title>
        <authorList>
            <person name="Gao J."/>
            <person name="Mao X."/>
            <person name="Sun J."/>
        </authorList>
    </citation>
    <scope>NUCLEOTIDE SEQUENCE [LARGE SCALE GENOMIC DNA]</scope>
    <source>
        <strain evidence="14 15">CGMCC1 15093</strain>
    </source>
</reference>
<dbReference type="InterPro" id="IPR029061">
    <property type="entry name" value="THDP-binding"/>
</dbReference>
<dbReference type="Pfam" id="PF02779">
    <property type="entry name" value="Transket_pyr"/>
    <property type="match status" value="1"/>
</dbReference>
<dbReference type="Proteomes" id="UP000234483">
    <property type="component" value="Unassembled WGS sequence"/>
</dbReference>
<dbReference type="PANTHER" id="PTHR43322">
    <property type="entry name" value="1-D-DEOXYXYLULOSE 5-PHOSPHATE SYNTHASE-RELATED"/>
    <property type="match status" value="1"/>
</dbReference>
<dbReference type="HAMAP" id="MF_00315">
    <property type="entry name" value="DXP_synth"/>
    <property type="match status" value="1"/>
</dbReference>
<keyword evidence="5 11" id="KW-0479">Metal-binding</keyword>
<feature type="binding site" evidence="11">
    <location>
        <position position="287"/>
    </location>
    <ligand>
        <name>thiamine diphosphate</name>
        <dbReference type="ChEBI" id="CHEBI:58937"/>
    </ligand>
</feature>
<keyword evidence="7 11" id="KW-0784">Thiamine biosynthesis</keyword>
<dbReference type="InterPro" id="IPR049557">
    <property type="entry name" value="Transketolase_CS"/>
</dbReference>
<dbReference type="FunFam" id="3.40.50.970:FF:000005">
    <property type="entry name" value="1-deoxy-D-xylulose-5-phosphate synthase"/>
    <property type="match status" value="1"/>
</dbReference>
<feature type="binding site" evidence="11">
    <location>
        <position position="149"/>
    </location>
    <ligand>
        <name>Mg(2+)</name>
        <dbReference type="ChEBI" id="CHEBI:18420"/>
    </ligand>
</feature>
<evidence type="ECO:0000256" key="9">
    <source>
        <dbReference type="ARBA" id="ARBA00023229"/>
    </source>
</evidence>
<evidence type="ECO:0000259" key="12">
    <source>
        <dbReference type="SMART" id="SM00861"/>
    </source>
</evidence>
<dbReference type="CDD" id="cd02007">
    <property type="entry name" value="TPP_DXS"/>
    <property type="match status" value="1"/>
</dbReference>
<dbReference type="GO" id="GO:0009228">
    <property type="term" value="P:thiamine biosynthetic process"/>
    <property type="evidence" value="ECO:0007669"/>
    <property type="project" value="UniProtKB-UniRule"/>
</dbReference>
<dbReference type="EMBL" id="CP026100">
    <property type="protein sequence ID" value="AYV48909.1"/>
    <property type="molecule type" value="Genomic_DNA"/>
</dbReference>
<evidence type="ECO:0000256" key="5">
    <source>
        <dbReference type="ARBA" id="ARBA00022723"/>
    </source>
</evidence>
<evidence type="ECO:0000313" key="16">
    <source>
        <dbReference type="Proteomes" id="UP000281192"/>
    </source>
</evidence>
<dbReference type="Pfam" id="PF02780">
    <property type="entry name" value="Transketolase_C"/>
    <property type="match status" value="1"/>
</dbReference>
<dbReference type="AlphaFoldDB" id="A0A2N5CVB3"/>
<keyword evidence="8 11" id="KW-0786">Thiamine pyrophosphate</keyword>
<evidence type="ECO:0000256" key="6">
    <source>
        <dbReference type="ARBA" id="ARBA00022842"/>
    </source>
</evidence>
<dbReference type="GO" id="GO:0019288">
    <property type="term" value="P:isopentenyl diphosphate biosynthetic process, methylerythritol 4-phosphate pathway"/>
    <property type="evidence" value="ECO:0007669"/>
    <property type="project" value="UniProtKB-ARBA"/>
</dbReference>
<sequence>MPTQTPLLDTISSPADTRGLSIAELKQLAQEVRAETIDAVSVTGGHLGAGLGVVELTVALHHVYETPRDILIWDVGHQAYPHKILTGRRDRIKTLRQGGGLSGFTKRAESQYDPFGAAHAATSISAALGFCAARDAKGEDNAVVAVIGDGSLGAGMAYEAMNAATDATRQLTVILNDNDMSIAPPVGGMSAYLANLVSGGAYRKARKLGKTVVEKLPTPIRDAARKAEEYARGMVTGGTFFEELGFHYVGPIDGHDMDALVSVLKNAREFKEKPVLVHVVTQKGKGYAPAEGAADKLHAVAKFDVVTGQQQKAAAGPPSYTKVFAQELVKQAAKDDKIVAITAAMPSGTGLDIFEKAYPSRTFDVGIAEQHAVTFAAGLAADGMKPFAAIYSTFLQRGYDQVVHDVAIQRLPVRFAMDRAGLVGADGPTHAGSFDIGFMGALPGMVLMAAADELELARMVATAVEIDDRPSAFRYPRGEGLGLELPAGPAEPLEIGKGRIVREGTSVAIVSFGTRLSESLKAADLLAARGLSATVCDARFAKPLDLDLLLRLAREHEAIVTVEEGAMGGFGAFVLQALAQHGALDRGLKIRTLGLPDVFQDQDKPDLMYAEAGLDAEGILRGALSALGMDNVSAAGRRA</sequence>
<keyword evidence="16" id="KW-1185">Reference proteome</keyword>
<dbReference type="PANTHER" id="PTHR43322:SF5">
    <property type="entry name" value="1-DEOXY-D-XYLULOSE-5-PHOSPHATE SYNTHASE, CHLOROPLASTIC"/>
    <property type="match status" value="1"/>
</dbReference>
<evidence type="ECO:0000313" key="14">
    <source>
        <dbReference type="EMBL" id="PLR17739.1"/>
    </source>
</evidence>
<keyword evidence="4 11" id="KW-0808">Transferase</keyword>
<dbReference type="PROSITE" id="PS00801">
    <property type="entry name" value="TRANSKETOLASE_1"/>
    <property type="match status" value="1"/>
</dbReference>
<feature type="binding site" evidence="11">
    <location>
        <begin position="150"/>
        <end position="151"/>
    </location>
    <ligand>
        <name>thiamine diphosphate</name>
        <dbReference type="ChEBI" id="CHEBI:58937"/>
    </ligand>
</feature>
<comment type="subunit">
    <text evidence="3 11">Homodimer.</text>
</comment>
<organism evidence="14 15">
    <name type="scientific">Caulobacter flavus</name>
    <dbReference type="NCBI Taxonomy" id="1679497"/>
    <lineage>
        <taxon>Bacteria</taxon>
        <taxon>Pseudomonadati</taxon>
        <taxon>Pseudomonadota</taxon>
        <taxon>Alphaproteobacteria</taxon>
        <taxon>Caulobacterales</taxon>
        <taxon>Caulobacteraceae</taxon>
        <taxon>Caulobacter</taxon>
    </lineage>
</organism>
<dbReference type="SUPFAM" id="SSF52922">
    <property type="entry name" value="TK C-terminal domain-like"/>
    <property type="match status" value="1"/>
</dbReference>
<dbReference type="Pfam" id="PF13292">
    <property type="entry name" value="DXP_synthase_N"/>
    <property type="match status" value="1"/>
</dbReference>
<dbReference type="Proteomes" id="UP000281192">
    <property type="component" value="Chromosome"/>
</dbReference>
<feature type="binding site" evidence="11">
    <location>
        <begin position="118"/>
        <end position="120"/>
    </location>
    <ligand>
        <name>thiamine diphosphate</name>
        <dbReference type="ChEBI" id="CHEBI:58937"/>
    </ligand>
</feature>
<dbReference type="NCBIfam" id="NF003933">
    <property type="entry name" value="PRK05444.2-2"/>
    <property type="match status" value="1"/>
</dbReference>
<keyword evidence="9 11" id="KW-0414">Isoprene biosynthesis</keyword>
<dbReference type="CDD" id="cd07033">
    <property type="entry name" value="TPP_PYR_DXS_TK_like"/>
    <property type="match status" value="1"/>
</dbReference>
<feature type="binding site" evidence="11">
    <location>
        <position position="77"/>
    </location>
    <ligand>
        <name>thiamine diphosphate</name>
        <dbReference type="ChEBI" id="CHEBI:58937"/>
    </ligand>
</feature>
<feature type="binding site" evidence="11">
    <location>
        <position position="369"/>
    </location>
    <ligand>
        <name>thiamine diphosphate</name>
        <dbReference type="ChEBI" id="CHEBI:58937"/>
    </ligand>
</feature>
<dbReference type="EC" id="2.2.1.7" evidence="11"/>
<comment type="similarity">
    <text evidence="2 11">Belongs to the transketolase family. DXPS subfamily.</text>
</comment>
<dbReference type="GO" id="GO:0000287">
    <property type="term" value="F:magnesium ion binding"/>
    <property type="evidence" value="ECO:0007669"/>
    <property type="project" value="UniProtKB-UniRule"/>
</dbReference>
<dbReference type="EMBL" id="PJRQ01000016">
    <property type="protein sequence ID" value="PLR17739.1"/>
    <property type="molecule type" value="Genomic_DNA"/>
</dbReference>
<name>A0A2N5CVB3_9CAUL</name>
<accession>A0A2N5CVB3</accession>
<dbReference type="PROSITE" id="PS00802">
    <property type="entry name" value="TRANSKETOLASE_2"/>
    <property type="match status" value="1"/>
</dbReference>
<evidence type="ECO:0000256" key="10">
    <source>
        <dbReference type="ARBA" id="ARBA00055605"/>
    </source>
</evidence>
<evidence type="ECO:0000256" key="8">
    <source>
        <dbReference type="ARBA" id="ARBA00023052"/>
    </source>
</evidence>
<dbReference type="InterPro" id="IPR033248">
    <property type="entry name" value="Transketolase_C"/>
</dbReference>
<comment type="function">
    <text evidence="10 11">Catalyzes the acyloin condensation reaction between C atoms 2 and 3 of pyruvate and glyceraldehyde 3-phosphate to yield 1-deoxy-D-xylulose-5-phosphate (DXP).</text>
</comment>
<evidence type="ECO:0000256" key="11">
    <source>
        <dbReference type="HAMAP-Rule" id="MF_00315"/>
    </source>
</evidence>
<gene>
    <name evidence="11" type="primary">dxs</name>
    <name evidence="13" type="ORF">C1707_23115</name>
    <name evidence="14" type="ORF">CFHF_09050</name>
</gene>
<evidence type="ECO:0000256" key="3">
    <source>
        <dbReference type="ARBA" id="ARBA00011738"/>
    </source>
</evidence>
<evidence type="ECO:0000256" key="2">
    <source>
        <dbReference type="ARBA" id="ARBA00011081"/>
    </source>
</evidence>
<protein>
    <recommendedName>
        <fullName evidence="11">1-deoxy-D-xylulose-5-phosphate synthase</fullName>
        <ecNumber evidence="11">2.2.1.7</ecNumber>
    </recommendedName>
    <alternativeName>
        <fullName evidence="11">1-deoxyxylulose-5-phosphate synthase</fullName>
        <shortName evidence="11">DXP synthase</shortName>
        <shortName evidence="11">DXPS</shortName>
    </alternativeName>
</protein>
<evidence type="ECO:0000256" key="1">
    <source>
        <dbReference type="ARBA" id="ARBA00004980"/>
    </source>
</evidence>
<feature type="binding site" evidence="11">
    <location>
        <position position="178"/>
    </location>
    <ligand>
        <name>thiamine diphosphate</name>
        <dbReference type="ChEBI" id="CHEBI:58937"/>
    </ligand>
</feature>
<dbReference type="GO" id="GO:0016114">
    <property type="term" value="P:terpenoid biosynthetic process"/>
    <property type="evidence" value="ECO:0007669"/>
    <property type="project" value="UniProtKB-UniRule"/>
</dbReference>
<evidence type="ECO:0000313" key="13">
    <source>
        <dbReference type="EMBL" id="AYV48909.1"/>
    </source>
</evidence>
<dbReference type="GO" id="GO:0030976">
    <property type="term" value="F:thiamine pyrophosphate binding"/>
    <property type="evidence" value="ECO:0007669"/>
    <property type="project" value="UniProtKB-UniRule"/>
</dbReference>
<dbReference type="InterPro" id="IPR009014">
    <property type="entry name" value="Transketo_C/PFOR_II"/>
</dbReference>
<dbReference type="InterPro" id="IPR020826">
    <property type="entry name" value="Transketolase_BS"/>
</dbReference>
<dbReference type="Gene3D" id="3.40.50.920">
    <property type="match status" value="1"/>
</dbReference>
<reference evidence="13 16" key="2">
    <citation type="submission" date="2018-01" db="EMBL/GenBank/DDBJ databases">
        <title>Complete genome sequence of Caulobacter flavus RHGG3.</title>
        <authorList>
            <person name="Yang E."/>
        </authorList>
    </citation>
    <scope>NUCLEOTIDE SEQUENCE [LARGE SCALE GENOMIC DNA]</scope>
    <source>
        <strain evidence="13 16">RHGG3</strain>
    </source>
</reference>
<dbReference type="InterPro" id="IPR005475">
    <property type="entry name" value="Transketolase-like_Pyr-bd"/>
</dbReference>
<dbReference type="InterPro" id="IPR005477">
    <property type="entry name" value="Dxylulose-5-P_synthase"/>
</dbReference>